<dbReference type="InterPro" id="IPR003029">
    <property type="entry name" value="S1_domain"/>
</dbReference>
<evidence type="ECO:0000259" key="5">
    <source>
        <dbReference type="PROSITE" id="PS50126"/>
    </source>
</evidence>
<comment type="caution">
    <text evidence="6">The sequence shown here is derived from an EMBL/GenBank/DDBJ whole genome shotgun (WGS) entry which is preliminary data.</text>
</comment>
<dbReference type="InterPro" id="IPR050437">
    <property type="entry name" value="Ribos_protein_bS1-like"/>
</dbReference>
<dbReference type="SUPFAM" id="SSF50249">
    <property type="entry name" value="Nucleic acid-binding proteins"/>
    <property type="match status" value="3"/>
</dbReference>
<dbReference type="OrthoDB" id="9804077at2"/>
<feature type="domain" description="S1 motif" evidence="5">
    <location>
        <begin position="112"/>
        <end position="181"/>
    </location>
</feature>
<dbReference type="FunFam" id="2.40.50.140:FF:000103">
    <property type="entry name" value="protein RRP5 homolog"/>
    <property type="match status" value="1"/>
</dbReference>
<dbReference type="GO" id="GO:1990904">
    <property type="term" value="C:ribonucleoprotein complex"/>
    <property type="evidence" value="ECO:0007669"/>
    <property type="project" value="UniProtKB-KW"/>
</dbReference>
<dbReference type="GO" id="GO:0006412">
    <property type="term" value="P:translation"/>
    <property type="evidence" value="ECO:0007669"/>
    <property type="project" value="TreeGrafter"/>
</dbReference>
<comment type="similarity">
    <text evidence="1">Belongs to the bacterial ribosomal protein bS1 family.</text>
</comment>
<accession>A0A2T1GJH1</accession>
<dbReference type="Gene3D" id="2.40.50.140">
    <property type="entry name" value="Nucleic acid-binding proteins"/>
    <property type="match status" value="3"/>
</dbReference>
<evidence type="ECO:0000256" key="3">
    <source>
        <dbReference type="ARBA" id="ARBA00023274"/>
    </source>
</evidence>
<dbReference type="PROSITE" id="PS50126">
    <property type="entry name" value="S1"/>
    <property type="match status" value="3"/>
</dbReference>
<keyword evidence="7" id="KW-1185">Reference proteome</keyword>
<keyword evidence="2 6" id="KW-0689">Ribosomal protein</keyword>
<evidence type="ECO:0000313" key="7">
    <source>
        <dbReference type="Proteomes" id="UP000238937"/>
    </source>
</evidence>
<protein>
    <submittedName>
        <fullName evidence="6">30S ribosomal protein S1</fullName>
    </submittedName>
</protein>
<dbReference type="GO" id="GO:0005840">
    <property type="term" value="C:ribosome"/>
    <property type="evidence" value="ECO:0007669"/>
    <property type="project" value="UniProtKB-KW"/>
</dbReference>
<dbReference type="InterPro" id="IPR012340">
    <property type="entry name" value="NA-bd_OB-fold"/>
</dbReference>
<dbReference type="AlphaFoldDB" id="A0A2T1GJH1"/>
<dbReference type="PANTHER" id="PTHR10724:SF7">
    <property type="entry name" value="SMALL RIBOSOMAL SUBUNIT PROTEIN BS1C"/>
    <property type="match status" value="1"/>
</dbReference>
<dbReference type="CDD" id="cd04465">
    <property type="entry name" value="S1_RPS1_repeat_ec2_hs2"/>
    <property type="match status" value="1"/>
</dbReference>
<proteinExistence type="inferred from homology"/>
<organism evidence="6 7">
    <name type="scientific">Chamaesiphon polymorphus CCALA 037</name>
    <dbReference type="NCBI Taxonomy" id="2107692"/>
    <lineage>
        <taxon>Bacteria</taxon>
        <taxon>Bacillati</taxon>
        <taxon>Cyanobacteriota</taxon>
        <taxon>Cyanophyceae</taxon>
        <taxon>Gomontiellales</taxon>
        <taxon>Chamaesiphonaceae</taxon>
        <taxon>Chamaesiphon</taxon>
    </lineage>
</organism>
<keyword evidence="3" id="KW-0687">Ribonucleoprotein</keyword>
<evidence type="ECO:0000256" key="2">
    <source>
        <dbReference type="ARBA" id="ARBA00022980"/>
    </source>
</evidence>
<dbReference type="PANTHER" id="PTHR10724">
    <property type="entry name" value="30S RIBOSOMAL PROTEIN S1"/>
    <property type="match status" value="1"/>
</dbReference>
<feature type="domain" description="S1 motif" evidence="5">
    <location>
        <begin position="31"/>
        <end position="100"/>
    </location>
</feature>
<evidence type="ECO:0000313" key="6">
    <source>
        <dbReference type="EMBL" id="PSB57938.1"/>
    </source>
</evidence>
<dbReference type="Proteomes" id="UP000238937">
    <property type="component" value="Unassembled WGS sequence"/>
</dbReference>
<dbReference type="GO" id="GO:0003735">
    <property type="term" value="F:structural constituent of ribosome"/>
    <property type="evidence" value="ECO:0007669"/>
    <property type="project" value="TreeGrafter"/>
</dbReference>
<name>A0A2T1GJH1_9CYAN</name>
<evidence type="ECO:0000256" key="4">
    <source>
        <dbReference type="ARBA" id="ARBA00025604"/>
    </source>
</evidence>
<dbReference type="EMBL" id="PVWO01000055">
    <property type="protein sequence ID" value="PSB57938.1"/>
    <property type="molecule type" value="Genomic_DNA"/>
</dbReference>
<dbReference type="SMART" id="SM00316">
    <property type="entry name" value="S1"/>
    <property type="match status" value="3"/>
</dbReference>
<dbReference type="RefSeq" id="WP_106301824.1">
    <property type="nucleotide sequence ID" value="NZ_PVWO01000055.1"/>
</dbReference>
<sequence>MNKTQSTSAEIFSMDDFAKALDAEAVSFEKDQLVRGKIHSYDSDGVYVDINGKSLAFVPAEEVAADESADLSALLPIGDEQEFLIIREQNADGQVTLSKRQLQVRYAWNQVGDIQSNKESIQLRVTGVNKGGVTVNFQGIRGFIPRSQLVERDLESLVGTSIPGVIIEADKDKNKLVFSQRQATRTANFSQLELGQLVTGTIVGIKPFGAFVEFNGNTGLIYIKQVSQNRVEACEKLFTIGQEIKAMIIDLDEGNGKISLSTRVLENHPGEMLENMAEVMESAEARSERAAKKLFGN</sequence>
<feature type="domain" description="S1 motif" evidence="5">
    <location>
        <begin position="195"/>
        <end position="263"/>
    </location>
</feature>
<dbReference type="CDD" id="cd05687">
    <property type="entry name" value="S1_RPS1_repeat_ec1_hs1"/>
    <property type="match status" value="1"/>
</dbReference>
<gene>
    <name evidence="6" type="ORF">C7B77_06645</name>
</gene>
<reference evidence="6 7" key="1">
    <citation type="submission" date="2018-03" db="EMBL/GenBank/DDBJ databases">
        <title>The ancient ancestry and fast evolution of plastids.</title>
        <authorList>
            <person name="Moore K.R."/>
            <person name="Magnabosco C."/>
            <person name="Momper L."/>
            <person name="Gold D.A."/>
            <person name="Bosak T."/>
            <person name="Fournier G.P."/>
        </authorList>
    </citation>
    <scope>NUCLEOTIDE SEQUENCE [LARGE SCALE GENOMIC DNA]</scope>
    <source>
        <strain evidence="6 7">CCALA 037</strain>
    </source>
</reference>
<dbReference type="Pfam" id="PF00575">
    <property type="entry name" value="S1"/>
    <property type="match status" value="3"/>
</dbReference>
<comment type="function">
    <text evidence="4">Binds mRNA; thus facilitating recognition of the initiation point. It is needed to translate mRNA with a short Shine-Dalgarno (SD) purine-rich sequence.</text>
</comment>
<dbReference type="GO" id="GO:0003729">
    <property type="term" value="F:mRNA binding"/>
    <property type="evidence" value="ECO:0007669"/>
    <property type="project" value="TreeGrafter"/>
</dbReference>
<evidence type="ECO:0000256" key="1">
    <source>
        <dbReference type="ARBA" id="ARBA00006767"/>
    </source>
</evidence>